<protein>
    <submittedName>
        <fullName evidence="2">Uncharacterized protein</fullName>
    </submittedName>
</protein>
<reference evidence="2" key="1">
    <citation type="submission" date="2023-07" db="EMBL/GenBank/DDBJ databases">
        <authorList>
            <consortium name="AG Swart"/>
            <person name="Singh M."/>
            <person name="Singh A."/>
            <person name="Seah K."/>
            <person name="Emmerich C."/>
        </authorList>
    </citation>
    <scope>NUCLEOTIDE SEQUENCE</scope>
    <source>
        <strain evidence="2">DP1</strain>
    </source>
</reference>
<accession>A0AAD1UPN3</accession>
<organism evidence="2 3">
    <name type="scientific">Euplotes crassus</name>
    <dbReference type="NCBI Taxonomy" id="5936"/>
    <lineage>
        <taxon>Eukaryota</taxon>
        <taxon>Sar</taxon>
        <taxon>Alveolata</taxon>
        <taxon>Ciliophora</taxon>
        <taxon>Intramacronucleata</taxon>
        <taxon>Spirotrichea</taxon>
        <taxon>Hypotrichia</taxon>
        <taxon>Euplotida</taxon>
        <taxon>Euplotidae</taxon>
        <taxon>Moneuplotes</taxon>
    </lineage>
</organism>
<dbReference type="EMBL" id="CAMPGE010011902">
    <property type="protein sequence ID" value="CAI2370702.1"/>
    <property type="molecule type" value="Genomic_DNA"/>
</dbReference>
<name>A0AAD1UPN3_EUPCR</name>
<dbReference type="AlphaFoldDB" id="A0AAD1UPN3"/>
<evidence type="ECO:0000313" key="2">
    <source>
        <dbReference type="EMBL" id="CAI2370702.1"/>
    </source>
</evidence>
<evidence type="ECO:0000256" key="1">
    <source>
        <dbReference type="SAM" id="MobiDB-lite"/>
    </source>
</evidence>
<gene>
    <name evidence="2" type="ORF">ECRASSUSDP1_LOCUS12020</name>
</gene>
<evidence type="ECO:0000313" key="3">
    <source>
        <dbReference type="Proteomes" id="UP001295684"/>
    </source>
</evidence>
<comment type="caution">
    <text evidence="2">The sequence shown here is derived from an EMBL/GenBank/DDBJ whole genome shotgun (WGS) entry which is preliminary data.</text>
</comment>
<feature type="compositionally biased region" description="Low complexity" evidence="1">
    <location>
        <begin position="27"/>
        <end position="39"/>
    </location>
</feature>
<feature type="region of interest" description="Disordered" evidence="1">
    <location>
        <begin position="27"/>
        <end position="62"/>
    </location>
</feature>
<dbReference type="Proteomes" id="UP001295684">
    <property type="component" value="Unassembled WGS sequence"/>
</dbReference>
<keyword evidence="3" id="KW-1185">Reference proteome</keyword>
<proteinExistence type="predicted"/>
<sequence>MGAEESKPQRKISMDNSRIVRDLSNVSDDSSLCDLSSENSYHKNATNYETKRPTTSEDDLTENSDLSYELERKANIQVQNRSRQLKRSKRSTSNNYFKNLLSINHKSAFVIQNAYRRYCIRKAKIDTKKDKDGIILLFGASINSTITSTSDFNQCKQMLELSDLPLEIKDLGINSGYLHEAEQYGRSQDLPFVIINGINIGGLHELINIVDLKILRAIFNKEYINRCLLCNATRINESADYCSNCFKELLWFAKAPYKATEIIGKAPKPPSENESDLGDYKENDFLSFYEDSNKLNKTEIITKKPSNNKALANIENNDMVIGGNLLSEFMNADHSFDSGTDETSSVA</sequence>